<dbReference type="AlphaFoldDB" id="A0A1D9GA85"/>
<comment type="similarity">
    <text evidence="1 3">Belongs to the UreD family.</text>
</comment>
<evidence type="ECO:0000256" key="2">
    <source>
        <dbReference type="ARBA" id="ARBA00023186"/>
    </source>
</evidence>
<evidence type="ECO:0000256" key="3">
    <source>
        <dbReference type="HAMAP-Rule" id="MF_01384"/>
    </source>
</evidence>
<evidence type="ECO:0000313" key="6">
    <source>
        <dbReference type="Proteomes" id="UP000176944"/>
    </source>
</evidence>
<sequence>MNRLSQPQPTDSDQSRWHGSLELRFAYCQGKTQPIHTYAKAPLKVQRPFYPEGLGVCHSVVLHTAGGMVAGDRLSQDIHLESGTHALITTAAASKAYGRGTSSASLRNYSTNHEKLSSSLNQPEARPNISSANPNNYSASIKQPETRQIIRIQVETGACLEWLPQETIVFNGAVYRQDLRVELAPGARWLGWEITRFGRSARGERFVEGNWRSHTEVWQQGHPQWIDRQWLPASEATFSSPYGLAGQPVVGTLVLVGEALSSEIIEQARELWNAREYVGEAGVTQLMPGLLCRYRGGSTEEVRHWFTEVWQLLRVNLFGRPIIKPRVWPL</sequence>
<reference evidence="6" key="1">
    <citation type="submission" date="2016-10" db="EMBL/GenBank/DDBJ databases">
        <title>Comparative genomics uncovers the prolific and rare metabolic potential of the cyanobacterial genus Moorea.</title>
        <authorList>
            <person name="Leao T."/>
            <person name="Castelao G."/>
            <person name="Korobeynikov A."/>
            <person name="Monroe E.A."/>
            <person name="Podell S."/>
            <person name="Glukhov E."/>
            <person name="Allen E."/>
            <person name="Gerwick W.H."/>
            <person name="Gerwick L."/>
        </authorList>
    </citation>
    <scope>NUCLEOTIDE SEQUENCE [LARGE SCALE GENOMIC DNA]</scope>
    <source>
        <strain evidence="6">JHB</strain>
    </source>
</reference>
<name>A0A1D9GA85_MOOP1</name>
<organism evidence="5 6">
    <name type="scientific">Moorena producens (strain JHB)</name>
    <dbReference type="NCBI Taxonomy" id="1454205"/>
    <lineage>
        <taxon>Bacteria</taxon>
        <taxon>Bacillati</taxon>
        <taxon>Cyanobacteriota</taxon>
        <taxon>Cyanophyceae</taxon>
        <taxon>Coleofasciculales</taxon>
        <taxon>Coleofasciculaceae</taxon>
        <taxon>Moorena</taxon>
    </lineage>
</organism>
<evidence type="ECO:0000256" key="1">
    <source>
        <dbReference type="ARBA" id="ARBA00007177"/>
    </source>
</evidence>
<dbReference type="Proteomes" id="UP000176944">
    <property type="component" value="Chromosome"/>
</dbReference>
<keyword evidence="3" id="KW-0996">Nickel insertion</keyword>
<proteinExistence type="inferred from homology"/>
<accession>A0A1D9GA85</accession>
<dbReference type="GO" id="GO:0005737">
    <property type="term" value="C:cytoplasm"/>
    <property type="evidence" value="ECO:0007669"/>
    <property type="project" value="UniProtKB-SubCell"/>
</dbReference>
<dbReference type="PANTHER" id="PTHR33643">
    <property type="entry name" value="UREASE ACCESSORY PROTEIN D"/>
    <property type="match status" value="1"/>
</dbReference>
<comment type="subunit">
    <text evidence="3">UreD, UreF and UreG form a complex that acts as a GTP-hydrolysis-dependent molecular chaperone, activating the urease apoprotein by helping to assemble the nickel containing metallocenter of UreC. The UreE protein probably delivers the nickel.</text>
</comment>
<comment type="subcellular location">
    <subcellularLocation>
        <location evidence="3">Cytoplasm</location>
    </subcellularLocation>
</comment>
<keyword evidence="3" id="KW-0963">Cytoplasm</keyword>
<keyword evidence="2 3" id="KW-0143">Chaperone</keyword>
<dbReference type="GO" id="GO:0016151">
    <property type="term" value="F:nickel cation binding"/>
    <property type="evidence" value="ECO:0007669"/>
    <property type="project" value="UniProtKB-UniRule"/>
</dbReference>
<comment type="function">
    <text evidence="3">Required for maturation of urease via the functional incorporation of the urease nickel metallocenter.</text>
</comment>
<dbReference type="InterPro" id="IPR002669">
    <property type="entry name" value="UreD"/>
</dbReference>
<dbReference type="PANTHER" id="PTHR33643:SF1">
    <property type="entry name" value="UREASE ACCESSORY PROTEIN D"/>
    <property type="match status" value="1"/>
</dbReference>
<dbReference type="HAMAP" id="MF_01384">
    <property type="entry name" value="UreD"/>
    <property type="match status" value="1"/>
</dbReference>
<dbReference type="EMBL" id="CP017708">
    <property type="protein sequence ID" value="AOY84562.1"/>
    <property type="molecule type" value="Genomic_DNA"/>
</dbReference>
<gene>
    <name evidence="3" type="primary">ureD</name>
    <name evidence="5" type="ORF">BJP36_07860</name>
</gene>
<evidence type="ECO:0000256" key="4">
    <source>
        <dbReference type="SAM" id="MobiDB-lite"/>
    </source>
</evidence>
<evidence type="ECO:0000313" key="5">
    <source>
        <dbReference type="EMBL" id="AOY84562.1"/>
    </source>
</evidence>
<feature type="region of interest" description="Disordered" evidence="4">
    <location>
        <begin position="112"/>
        <end position="138"/>
    </location>
</feature>
<protein>
    <recommendedName>
        <fullName evidence="3">Urease accessory protein UreD</fullName>
    </recommendedName>
</protein>
<dbReference type="Pfam" id="PF01774">
    <property type="entry name" value="UreD"/>
    <property type="match status" value="1"/>
</dbReference>